<proteinExistence type="predicted"/>
<organism evidence="1 2">
    <name type="scientific">Stylosanthes scabra</name>
    <dbReference type="NCBI Taxonomy" id="79078"/>
    <lineage>
        <taxon>Eukaryota</taxon>
        <taxon>Viridiplantae</taxon>
        <taxon>Streptophyta</taxon>
        <taxon>Embryophyta</taxon>
        <taxon>Tracheophyta</taxon>
        <taxon>Spermatophyta</taxon>
        <taxon>Magnoliopsida</taxon>
        <taxon>eudicotyledons</taxon>
        <taxon>Gunneridae</taxon>
        <taxon>Pentapetalae</taxon>
        <taxon>rosids</taxon>
        <taxon>fabids</taxon>
        <taxon>Fabales</taxon>
        <taxon>Fabaceae</taxon>
        <taxon>Papilionoideae</taxon>
        <taxon>50 kb inversion clade</taxon>
        <taxon>dalbergioids sensu lato</taxon>
        <taxon>Dalbergieae</taxon>
        <taxon>Pterocarpus clade</taxon>
        <taxon>Stylosanthes</taxon>
    </lineage>
</organism>
<evidence type="ECO:0000313" key="2">
    <source>
        <dbReference type="Proteomes" id="UP001341840"/>
    </source>
</evidence>
<sequence>MLEKLTVAIGAEVMINEEMLEVTKLERREYAGKSCRRWPEKLKSSEVAKKGNEEVAEWKQMAEKVIGDSKSCIYRLRRKKTK</sequence>
<keyword evidence="2" id="KW-1185">Reference proteome</keyword>
<reference evidence="1 2" key="1">
    <citation type="journal article" date="2023" name="Plants (Basel)">
        <title>Bridging the Gap: Combining Genomics and Transcriptomics Approaches to Understand Stylosanthes scabra, an Orphan Legume from the Brazilian Caatinga.</title>
        <authorList>
            <person name="Ferreira-Neto J.R.C."/>
            <person name="da Silva M.D."/>
            <person name="Binneck E."/>
            <person name="de Melo N.F."/>
            <person name="da Silva R.H."/>
            <person name="de Melo A.L.T.M."/>
            <person name="Pandolfi V."/>
            <person name="Bustamante F.O."/>
            <person name="Brasileiro-Vidal A.C."/>
            <person name="Benko-Iseppon A.M."/>
        </authorList>
    </citation>
    <scope>NUCLEOTIDE SEQUENCE [LARGE SCALE GENOMIC DNA]</scope>
    <source>
        <tissue evidence="1">Leaves</tissue>
    </source>
</reference>
<name>A0ABU6TNV8_9FABA</name>
<feature type="non-terminal residue" evidence="1">
    <location>
        <position position="82"/>
    </location>
</feature>
<protein>
    <submittedName>
        <fullName evidence="1">Uncharacterized protein</fullName>
    </submittedName>
</protein>
<dbReference type="EMBL" id="JASCZI010091382">
    <property type="protein sequence ID" value="MED6150130.1"/>
    <property type="molecule type" value="Genomic_DNA"/>
</dbReference>
<accession>A0ABU6TNV8</accession>
<dbReference type="Proteomes" id="UP001341840">
    <property type="component" value="Unassembled WGS sequence"/>
</dbReference>
<comment type="caution">
    <text evidence="1">The sequence shown here is derived from an EMBL/GenBank/DDBJ whole genome shotgun (WGS) entry which is preliminary data.</text>
</comment>
<evidence type="ECO:0000313" key="1">
    <source>
        <dbReference type="EMBL" id="MED6150130.1"/>
    </source>
</evidence>
<gene>
    <name evidence="1" type="ORF">PIB30_069403</name>
</gene>